<evidence type="ECO:0000313" key="6">
    <source>
        <dbReference type="Proteomes" id="UP000280298"/>
    </source>
</evidence>
<dbReference type="InterPro" id="IPR006311">
    <property type="entry name" value="TAT_signal"/>
</dbReference>
<dbReference type="AlphaFoldDB" id="A0A3Q9EQY3"/>
<feature type="domain" description="Beta-lactamase class A catalytic" evidence="4">
    <location>
        <begin position="157"/>
        <end position="293"/>
    </location>
</feature>
<dbReference type="PROSITE" id="PS51318">
    <property type="entry name" value="TAT"/>
    <property type="match status" value="1"/>
</dbReference>
<name>A0A3Q9EQY3_9ACTN</name>
<dbReference type="KEGG" id="scya:EJ357_08895"/>
<keyword evidence="6" id="KW-1185">Reference proteome</keyword>
<reference evidence="5 6" key="1">
    <citation type="journal article" date="2019" name="Int. J. Syst. Evol. Microbiol.">
        <title>Streptomyces cyaneochromogenes sp. nov., a blue pigment-producing actinomycete from manganese-contaminated soil.</title>
        <authorList>
            <person name="Tang X."/>
            <person name="Zhao J."/>
            <person name="Li K."/>
            <person name="Chen Z."/>
            <person name="Sun Y."/>
            <person name="Gao J."/>
        </authorList>
    </citation>
    <scope>NUCLEOTIDE SEQUENCE [LARGE SCALE GENOMIC DNA]</scope>
    <source>
        <strain evidence="5 6">MK-45</strain>
    </source>
</reference>
<organism evidence="5 6">
    <name type="scientific">Streptomyces cyaneochromogenes</name>
    <dbReference type="NCBI Taxonomy" id="2496836"/>
    <lineage>
        <taxon>Bacteria</taxon>
        <taxon>Bacillati</taxon>
        <taxon>Actinomycetota</taxon>
        <taxon>Actinomycetes</taxon>
        <taxon>Kitasatosporales</taxon>
        <taxon>Streptomycetaceae</taxon>
        <taxon>Streptomyces</taxon>
    </lineage>
</organism>
<dbReference type="EMBL" id="CP034539">
    <property type="protein sequence ID" value="AZQ33557.1"/>
    <property type="molecule type" value="Genomic_DNA"/>
</dbReference>
<gene>
    <name evidence="5" type="ORF">EJ357_08895</name>
</gene>
<feature type="region of interest" description="Disordered" evidence="3">
    <location>
        <begin position="51"/>
        <end position="73"/>
    </location>
</feature>
<evidence type="ECO:0000256" key="3">
    <source>
        <dbReference type="SAM" id="MobiDB-lite"/>
    </source>
</evidence>
<dbReference type="InterPro" id="IPR045155">
    <property type="entry name" value="Beta-lactam_cat"/>
</dbReference>
<dbReference type="Pfam" id="PF13354">
    <property type="entry name" value="Beta-lactamase2"/>
    <property type="match status" value="1"/>
</dbReference>
<evidence type="ECO:0000256" key="2">
    <source>
        <dbReference type="ARBA" id="ARBA00030171"/>
    </source>
</evidence>
<protein>
    <recommendedName>
        <fullName evidence="1">Beta-lactamase</fullName>
    </recommendedName>
    <alternativeName>
        <fullName evidence="2">Penicillinase</fullName>
    </alternativeName>
</protein>
<dbReference type="InterPro" id="IPR012338">
    <property type="entry name" value="Beta-lactam/transpept-like"/>
</dbReference>
<dbReference type="GO" id="GO:0030655">
    <property type="term" value="P:beta-lactam antibiotic catabolic process"/>
    <property type="evidence" value="ECO:0007669"/>
    <property type="project" value="InterPro"/>
</dbReference>
<dbReference type="RefSeq" id="WP_126390333.1">
    <property type="nucleotide sequence ID" value="NZ_CP034539.1"/>
</dbReference>
<dbReference type="Proteomes" id="UP000280298">
    <property type="component" value="Chromosome"/>
</dbReference>
<dbReference type="GO" id="GO:0008800">
    <property type="term" value="F:beta-lactamase activity"/>
    <property type="evidence" value="ECO:0007669"/>
    <property type="project" value="InterPro"/>
</dbReference>
<accession>A0A3Q9EQY3</accession>
<evidence type="ECO:0000313" key="5">
    <source>
        <dbReference type="EMBL" id="AZQ33557.1"/>
    </source>
</evidence>
<evidence type="ECO:0000256" key="1">
    <source>
        <dbReference type="ARBA" id="ARBA00018879"/>
    </source>
</evidence>
<dbReference type="InterPro" id="IPR000871">
    <property type="entry name" value="Beta-lactam_class-A"/>
</dbReference>
<dbReference type="PANTHER" id="PTHR35333:SF3">
    <property type="entry name" value="BETA-LACTAMASE-TYPE TRANSPEPTIDASE FOLD CONTAINING PROTEIN"/>
    <property type="match status" value="1"/>
</dbReference>
<dbReference type="SUPFAM" id="SSF56601">
    <property type="entry name" value="beta-lactamase/transpeptidase-like"/>
    <property type="match status" value="1"/>
</dbReference>
<proteinExistence type="predicted"/>
<dbReference type="GO" id="GO:0046677">
    <property type="term" value="P:response to antibiotic"/>
    <property type="evidence" value="ECO:0007669"/>
    <property type="project" value="InterPro"/>
</dbReference>
<dbReference type="OrthoDB" id="3524371at2"/>
<sequence length="337" mass="34003">MESSGARRSRRARPSRRGLLYGALAAVTVLGGTATGTVYVTAQAHSGGRAVSSAASPTASPSSSAPVAVSGEASVEPVVQPTVDHDELLAAAMEAVDVPDGVEVAVAVLDPESGASASYGDGSFDTASIVKVDILAALLLQAQDEGRRLTAAEQSYATAMIESSDNASASELWRRIGKAAGLDAANERLGLTGTEGGDGMLWGLTQTTATDQVTLLRQVFGEDSELSDASRAYLRGLMGQIAVGQRWGVSAAADGSSWALKNGWLPRTATGLWDINSVGRVTVDGHDYLVAALSDGNATQAQGISLVEAAAVAAVSVFAGQDAPASGAASVPATASS</sequence>
<evidence type="ECO:0000259" key="4">
    <source>
        <dbReference type="Pfam" id="PF13354"/>
    </source>
</evidence>
<dbReference type="PANTHER" id="PTHR35333">
    <property type="entry name" value="BETA-LACTAMASE"/>
    <property type="match status" value="1"/>
</dbReference>
<dbReference type="Gene3D" id="3.40.710.10">
    <property type="entry name" value="DD-peptidase/beta-lactamase superfamily"/>
    <property type="match status" value="1"/>
</dbReference>